<evidence type="ECO:0000313" key="1">
    <source>
        <dbReference type="EMBL" id="MDO7873109.1"/>
    </source>
</evidence>
<evidence type="ECO:0008006" key="3">
    <source>
        <dbReference type="Google" id="ProtNLM"/>
    </source>
</evidence>
<protein>
    <recommendedName>
        <fullName evidence="3">TonB C-terminal domain-containing protein</fullName>
    </recommendedName>
</protein>
<dbReference type="RefSeq" id="WP_305004424.1">
    <property type="nucleotide sequence ID" value="NZ_JAUQSY010000001.1"/>
</dbReference>
<accession>A0ABT9B4D9</accession>
<dbReference type="Proteomes" id="UP001176429">
    <property type="component" value="Unassembled WGS sequence"/>
</dbReference>
<reference evidence="1" key="1">
    <citation type="submission" date="2023-07" db="EMBL/GenBank/DDBJ databases">
        <authorList>
            <person name="Kim M.K."/>
        </authorList>
    </citation>
    <scope>NUCLEOTIDE SEQUENCE</scope>
    <source>
        <strain evidence="1">ASUV-10-1</strain>
    </source>
</reference>
<comment type="caution">
    <text evidence="1">The sequence shown here is derived from an EMBL/GenBank/DDBJ whole genome shotgun (WGS) entry which is preliminary data.</text>
</comment>
<evidence type="ECO:0000313" key="2">
    <source>
        <dbReference type="Proteomes" id="UP001176429"/>
    </source>
</evidence>
<proteinExistence type="predicted"/>
<name>A0ABT9B4D9_9BACT</name>
<dbReference type="EMBL" id="JAUQSY010000001">
    <property type="protein sequence ID" value="MDO7873109.1"/>
    <property type="molecule type" value="Genomic_DNA"/>
</dbReference>
<organism evidence="1 2">
    <name type="scientific">Hymenobacter aranciens</name>
    <dbReference type="NCBI Taxonomy" id="3063996"/>
    <lineage>
        <taxon>Bacteria</taxon>
        <taxon>Pseudomonadati</taxon>
        <taxon>Bacteroidota</taxon>
        <taxon>Cytophagia</taxon>
        <taxon>Cytophagales</taxon>
        <taxon>Hymenobacteraceae</taxon>
        <taxon>Hymenobacter</taxon>
    </lineage>
</organism>
<keyword evidence="2" id="KW-1185">Reference proteome</keyword>
<gene>
    <name evidence="1" type="ORF">Q5H93_00070</name>
</gene>
<sequence length="129" mass="13553">MPRWRPALAPGGPRSVVLPVYFGSVATSPALAYADFMPVFGAGPGTAAALSQRLTDKLRLQQPALRGSAAAYVELDETGRPAQAQLLLASRPALGAALLQAVQQLPQALAPAQFEGRAARVFYVVEVEL</sequence>